<dbReference type="SUPFAM" id="SSF47616">
    <property type="entry name" value="GST C-terminal domain-like"/>
    <property type="match status" value="1"/>
</dbReference>
<dbReference type="InterPro" id="IPR010987">
    <property type="entry name" value="Glutathione-S-Trfase_C-like"/>
</dbReference>
<dbReference type="FunFam" id="3.40.30.10:FF:000156">
    <property type="entry name" value="Glutathione S-transferase 1"/>
    <property type="match status" value="1"/>
</dbReference>
<dbReference type="Proteomes" id="UP000570514">
    <property type="component" value="Unassembled WGS sequence"/>
</dbReference>
<dbReference type="PROSITE" id="PS50405">
    <property type="entry name" value="GST_CTER"/>
    <property type="match status" value="1"/>
</dbReference>
<dbReference type="Gene3D" id="3.40.30.10">
    <property type="entry name" value="Glutaredoxin"/>
    <property type="match status" value="1"/>
</dbReference>
<dbReference type="InterPro" id="IPR036249">
    <property type="entry name" value="Thioredoxin-like_sf"/>
</dbReference>
<dbReference type="PANTHER" id="PTHR44051:SF9">
    <property type="entry name" value="GLUTATHIONE S-TRANSFERASE 1"/>
    <property type="match status" value="1"/>
</dbReference>
<name>A0A846MYC2_9PROT</name>
<comment type="caution">
    <text evidence="6">The sequence shown here is derived from an EMBL/GenBank/DDBJ whole genome shotgun (WGS) entry which is preliminary data.</text>
</comment>
<evidence type="ECO:0000256" key="1">
    <source>
        <dbReference type="ARBA" id="ARBA00012452"/>
    </source>
</evidence>
<dbReference type="CDD" id="cd03189">
    <property type="entry name" value="GST_C_GTT1_like"/>
    <property type="match status" value="1"/>
</dbReference>
<dbReference type="PROSITE" id="PS50404">
    <property type="entry name" value="GST_NTER"/>
    <property type="match status" value="1"/>
</dbReference>
<accession>A0A846MYC2</accession>
<comment type="catalytic activity">
    <reaction evidence="3">
        <text>RX + glutathione = an S-substituted glutathione + a halide anion + H(+)</text>
        <dbReference type="Rhea" id="RHEA:16437"/>
        <dbReference type="ChEBI" id="CHEBI:15378"/>
        <dbReference type="ChEBI" id="CHEBI:16042"/>
        <dbReference type="ChEBI" id="CHEBI:17792"/>
        <dbReference type="ChEBI" id="CHEBI:57925"/>
        <dbReference type="ChEBI" id="CHEBI:90779"/>
        <dbReference type="EC" id="2.5.1.18"/>
    </reaction>
</comment>
<dbReference type="RefSeq" id="WP_167082069.1">
    <property type="nucleotide sequence ID" value="NZ_BAAADC010000001.1"/>
</dbReference>
<dbReference type="GO" id="GO:0004364">
    <property type="term" value="F:glutathione transferase activity"/>
    <property type="evidence" value="ECO:0007669"/>
    <property type="project" value="UniProtKB-EC"/>
</dbReference>
<gene>
    <name evidence="6" type="ORF">FHS83_001318</name>
</gene>
<organism evidence="6 7">
    <name type="scientific">Rhizomicrobium palustre</name>
    <dbReference type="NCBI Taxonomy" id="189966"/>
    <lineage>
        <taxon>Bacteria</taxon>
        <taxon>Pseudomonadati</taxon>
        <taxon>Pseudomonadota</taxon>
        <taxon>Alphaproteobacteria</taxon>
        <taxon>Micropepsales</taxon>
        <taxon>Micropepsaceae</taxon>
        <taxon>Rhizomicrobium</taxon>
    </lineage>
</organism>
<dbReference type="Pfam" id="PF13409">
    <property type="entry name" value="GST_N_2"/>
    <property type="match status" value="1"/>
</dbReference>
<feature type="domain" description="GST C-terminal" evidence="5">
    <location>
        <begin position="88"/>
        <end position="222"/>
    </location>
</feature>
<dbReference type="EMBL" id="JAASRM010000001">
    <property type="protein sequence ID" value="NIK88000.1"/>
    <property type="molecule type" value="Genomic_DNA"/>
</dbReference>
<dbReference type="InterPro" id="IPR036282">
    <property type="entry name" value="Glutathione-S-Trfase_C_sf"/>
</dbReference>
<evidence type="ECO:0000259" key="5">
    <source>
        <dbReference type="PROSITE" id="PS50405"/>
    </source>
</evidence>
<dbReference type="PANTHER" id="PTHR44051">
    <property type="entry name" value="GLUTATHIONE S-TRANSFERASE-RELATED"/>
    <property type="match status" value="1"/>
</dbReference>
<dbReference type="SFLD" id="SFLDG01150">
    <property type="entry name" value="Main.1:_Beta-like"/>
    <property type="match status" value="1"/>
</dbReference>
<dbReference type="GO" id="GO:0004601">
    <property type="term" value="F:peroxidase activity"/>
    <property type="evidence" value="ECO:0007669"/>
    <property type="project" value="UniProtKB-ARBA"/>
</dbReference>
<proteinExistence type="predicted"/>
<reference evidence="6 7" key="1">
    <citation type="submission" date="2020-03" db="EMBL/GenBank/DDBJ databases">
        <title>Genomic Encyclopedia of Type Strains, Phase IV (KMG-IV): sequencing the most valuable type-strain genomes for metagenomic binning, comparative biology and taxonomic classification.</title>
        <authorList>
            <person name="Goeker M."/>
        </authorList>
    </citation>
    <scope>NUCLEOTIDE SEQUENCE [LARGE SCALE GENOMIC DNA]</scope>
    <source>
        <strain evidence="6 7">DSM 19867</strain>
    </source>
</reference>
<evidence type="ECO:0000313" key="6">
    <source>
        <dbReference type="EMBL" id="NIK88000.1"/>
    </source>
</evidence>
<sequence length="222" mass="24357">MTITVHHLNNARSHRVLWLLEELELPYEIVCYLRDPKTMLAPEALKKVHPLGKAPVLTDGDVTIAESGAILEYLIERYGEGRLAPPPGTPARQAYRFWMHYAEGSLMPPLLLKLVFRRIATGAPFLIRPIAKAIARGAETGFIDAQLKTHGGYCDAALAQSPWFAGAEFSAADIQMGFPVEVFLARSGLAARTPHLAGFAEKICSRPAYQRAVERGGPLNLS</sequence>
<protein>
    <recommendedName>
        <fullName evidence="1">glutathione transferase</fullName>
        <ecNumber evidence="1">2.5.1.18</ecNumber>
    </recommendedName>
</protein>
<keyword evidence="2 6" id="KW-0808">Transferase</keyword>
<keyword evidence="7" id="KW-1185">Reference proteome</keyword>
<evidence type="ECO:0000256" key="2">
    <source>
        <dbReference type="ARBA" id="ARBA00022679"/>
    </source>
</evidence>
<evidence type="ECO:0000313" key="7">
    <source>
        <dbReference type="Proteomes" id="UP000570514"/>
    </source>
</evidence>
<dbReference type="SFLD" id="SFLDG00358">
    <property type="entry name" value="Main_(cytGST)"/>
    <property type="match status" value="1"/>
</dbReference>
<dbReference type="SUPFAM" id="SSF52833">
    <property type="entry name" value="Thioredoxin-like"/>
    <property type="match status" value="1"/>
</dbReference>
<dbReference type="Gene3D" id="1.20.1050.10">
    <property type="match status" value="1"/>
</dbReference>
<evidence type="ECO:0000256" key="3">
    <source>
        <dbReference type="ARBA" id="ARBA00047960"/>
    </source>
</evidence>
<dbReference type="EC" id="2.5.1.18" evidence="1"/>
<dbReference type="AlphaFoldDB" id="A0A846MYC2"/>
<dbReference type="InterPro" id="IPR040079">
    <property type="entry name" value="Glutathione_S-Trfase"/>
</dbReference>
<evidence type="ECO:0000259" key="4">
    <source>
        <dbReference type="PROSITE" id="PS50404"/>
    </source>
</evidence>
<feature type="domain" description="GST N-terminal" evidence="4">
    <location>
        <begin position="1"/>
        <end position="82"/>
    </location>
</feature>
<dbReference type="SFLD" id="SFLDS00019">
    <property type="entry name" value="Glutathione_Transferase_(cytos"/>
    <property type="match status" value="1"/>
</dbReference>
<dbReference type="CDD" id="cd03046">
    <property type="entry name" value="GST_N_GTT1_like"/>
    <property type="match status" value="1"/>
</dbReference>
<dbReference type="GO" id="GO:0005737">
    <property type="term" value="C:cytoplasm"/>
    <property type="evidence" value="ECO:0007669"/>
    <property type="project" value="UniProtKB-ARBA"/>
</dbReference>
<dbReference type="InterPro" id="IPR004045">
    <property type="entry name" value="Glutathione_S-Trfase_N"/>
</dbReference>